<organism evidence="1 2">
    <name type="scientific">Bacillus phage Kirov</name>
    <dbReference type="NCBI Taxonomy" id="2783539"/>
    <lineage>
        <taxon>Viruses</taxon>
        <taxon>Duplodnaviria</taxon>
        <taxon>Heunggongvirae</taxon>
        <taxon>Uroviricota</taxon>
        <taxon>Caudoviricetes</taxon>
        <taxon>Andregratiavirinae</taxon>
        <taxon>Kirovvirus</taxon>
        <taxon>Kirovvirus kirov</taxon>
    </lineage>
</organism>
<proteinExistence type="predicted"/>
<evidence type="ECO:0000313" key="1">
    <source>
        <dbReference type="EMBL" id="QOV08230.1"/>
    </source>
</evidence>
<keyword evidence="2" id="KW-1185">Reference proteome</keyword>
<evidence type="ECO:0000313" key="2">
    <source>
        <dbReference type="Proteomes" id="UP000594029"/>
    </source>
</evidence>
<dbReference type="EMBL" id="MW084976">
    <property type="protein sequence ID" value="QOV08230.1"/>
    <property type="molecule type" value="Genomic_DNA"/>
</dbReference>
<gene>
    <name evidence="1" type="ORF">Kirov_31</name>
</gene>
<accession>A0A7S6RB70</accession>
<name>A0A7S6RB70_9CAUD</name>
<sequence length="299" mass="34519">MSTRKRKTEPTPKKKCSSCGKQKATTFFFKVDSPLFPDGMINTCRDCVREQVDVDDMEQVISFLRQIDKPFIQDYWNEALQSKNHPLGEYIRKINSLNQVKNKTFDNSDIVGAGTTIDFQASQISDEIETEDGEIIKYSDSLISRWGVGYKKHEYLRLEKFYQDMMMTYEVKTTNHKHMLKQLAKLSVEADNALAIKDFTLYSKINKEYDIILKSAGMRPVDKKSGSEATGLFSFAQVWAEIEREGFVPPQMIDTPKDDIDYMLMWYMQFAQRLVGKPASTEPPVGWREEVMPSDESDD</sequence>
<reference evidence="1 2" key="1">
    <citation type="submission" date="2020-10" db="EMBL/GenBank/DDBJ databases">
        <authorList>
            <person name="Kazantseva O.A."/>
            <person name="Piligrimova E.G."/>
            <person name="Shadrin A.M."/>
        </authorList>
    </citation>
    <scope>NUCLEOTIDE SEQUENCE [LARGE SCALE GENOMIC DNA]</scope>
</reference>
<protein>
    <submittedName>
        <fullName evidence="1">Putative small terminase</fullName>
    </submittedName>
</protein>
<dbReference type="Proteomes" id="UP000594029">
    <property type="component" value="Segment"/>
</dbReference>